<evidence type="ECO:0000313" key="4">
    <source>
        <dbReference type="Proteomes" id="UP000827549"/>
    </source>
</evidence>
<name>A0AAF0YIG7_9TREE</name>
<evidence type="ECO:0000313" key="3">
    <source>
        <dbReference type="EMBL" id="WOO86282.1"/>
    </source>
</evidence>
<feature type="compositionally biased region" description="Low complexity" evidence="2">
    <location>
        <begin position="8"/>
        <end position="19"/>
    </location>
</feature>
<protein>
    <submittedName>
        <fullName evidence="3">Uncharacterized protein</fullName>
    </submittedName>
</protein>
<dbReference type="InterPro" id="IPR025659">
    <property type="entry name" value="Tubby-like_C"/>
</dbReference>
<dbReference type="GeneID" id="87812924"/>
<evidence type="ECO:0000256" key="1">
    <source>
        <dbReference type="ARBA" id="ARBA00005437"/>
    </source>
</evidence>
<accession>A0AAF0YIG7</accession>
<feature type="region of interest" description="Disordered" evidence="2">
    <location>
        <begin position="1"/>
        <end position="121"/>
    </location>
</feature>
<reference evidence="3" key="1">
    <citation type="submission" date="2023-10" db="EMBL/GenBank/DDBJ databases">
        <authorList>
            <person name="Noh H."/>
        </authorList>
    </citation>
    <scope>NUCLEOTIDE SEQUENCE</scope>
    <source>
        <strain evidence="3">DUCC4014</strain>
    </source>
</reference>
<gene>
    <name evidence="3" type="ORF">LOC62_07G009763</name>
</gene>
<dbReference type="EMBL" id="CP086720">
    <property type="protein sequence ID" value="WOO86282.1"/>
    <property type="molecule type" value="Genomic_DNA"/>
</dbReference>
<dbReference type="Gene3D" id="2.40.160.200">
    <property type="entry name" value="LURP1-related"/>
    <property type="match status" value="1"/>
</dbReference>
<feature type="compositionally biased region" description="Pro residues" evidence="2">
    <location>
        <begin position="88"/>
        <end position="101"/>
    </location>
</feature>
<dbReference type="InterPro" id="IPR038595">
    <property type="entry name" value="LOR_sf"/>
</dbReference>
<dbReference type="InterPro" id="IPR007612">
    <property type="entry name" value="LOR"/>
</dbReference>
<organism evidence="3 4">
    <name type="scientific">Vanrija pseudolonga</name>
    <dbReference type="NCBI Taxonomy" id="143232"/>
    <lineage>
        <taxon>Eukaryota</taxon>
        <taxon>Fungi</taxon>
        <taxon>Dikarya</taxon>
        <taxon>Basidiomycota</taxon>
        <taxon>Agaricomycotina</taxon>
        <taxon>Tremellomycetes</taxon>
        <taxon>Trichosporonales</taxon>
        <taxon>Trichosporonaceae</taxon>
        <taxon>Vanrija</taxon>
    </lineage>
</organism>
<sequence length="414" mass="46490">MYGGPGYGQPQQPQGWGQAPPVPPGRPDAFHQQQGYAAPQQQYPPQQQQQQYHQQYPQHHQQPYQQPYPQQGGHQPYQQPYQHGGYQQPPPAQGYAPPPQHHAPTHPQQHFTAPPAQFSAPPQQLRLPHAFTLPTLAHVHPPVGHYERFIAKTSTTLCFKDDMVTKHINDLTVRDAYGDVFFQLPSRGNTGFINGKPNDRLTDAHGAIIFRIDNKEQLHKKQYVGSDPNGVEVFRAATVPVAIKGPRYKVTFTNKFTGQKSSITVDGKIGDTWKDQRCDFLLPDKTVIATLLRKGSGAKRLVEEVGDWTTNHDATYSVTVAPGVDLAFMAAVSIALNQIRKERRAWGSWARAWGCYRRLDFSCYIVLVHNYYSWRRRTISGICGPTSSSPSTAGRCTNSHLRRIFGLDGSISKR</sequence>
<dbReference type="Pfam" id="PF04525">
    <property type="entry name" value="LOR"/>
    <property type="match status" value="1"/>
</dbReference>
<evidence type="ECO:0000256" key="2">
    <source>
        <dbReference type="SAM" id="MobiDB-lite"/>
    </source>
</evidence>
<comment type="similarity">
    <text evidence="1">Belongs to the LOR family.</text>
</comment>
<keyword evidence="4" id="KW-1185">Reference proteome</keyword>
<dbReference type="AlphaFoldDB" id="A0AAF0YIG7"/>
<proteinExistence type="inferred from homology"/>
<dbReference type="Proteomes" id="UP000827549">
    <property type="component" value="Chromosome 7"/>
</dbReference>
<feature type="compositionally biased region" description="Low complexity" evidence="2">
    <location>
        <begin position="31"/>
        <end position="87"/>
    </location>
</feature>
<dbReference type="RefSeq" id="XP_062632308.1">
    <property type="nucleotide sequence ID" value="XM_062776324.1"/>
</dbReference>
<feature type="compositionally biased region" description="Low complexity" evidence="2">
    <location>
        <begin position="105"/>
        <end position="121"/>
    </location>
</feature>
<dbReference type="SUPFAM" id="SSF54518">
    <property type="entry name" value="Tubby C-terminal domain-like"/>
    <property type="match status" value="1"/>
</dbReference>